<reference evidence="1" key="2">
    <citation type="journal article" date="2021" name="Microbiome">
        <title>Successional dynamics and alternative stable states in a saline activated sludge microbial community over 9 years.</title>
        <authorList>
            <person name="Wang Y."/>
            <person name="Ye J."/>
            <person name="Ju F."/>
            <person name="Liu L."/>
            <person name="Boyd J.A."/>
            <person name="Deng Y."/>
            <person name="Parks D.H."/>
            <person name="Jiang X."/>
            <person name="Yin X."/>
            <person name="Woodcroft B.J."/>
            <person name="Tyson G.W."/>
            <person name="Hugenholtz P."/>
            <person name="Polz M.F."/>
            <person name="Zhang T."/>
        </authorList>
    </citation>
    <scope>NUCLEOTIDE SEQUENCE</scope>
    <source>
        <strain evidence="1">HKST-UBA01</strain>
    </source>
</reference>
<organism evidence="1 2">
    <name type="scientific">Eiseniibacteriota bacterium</name>
    <dbReference type="NCBI Taxonomy" id="2212470"/>
    <lineage>
        <taxon>Bacteria</taxon>
        <taxon>Candidatus Eiseniibacteriota</taxon>
    </lineage>
</organism>
<evidence type="ECO:0000313" key="2">
    <source>
        <dbReference type="Proteomes" id="UP000697710"/>
    </source>
</evidence>
<reference evidence="1" key="1">
    <citation type="submission" date="2020-04" db="EMBL/GenBank/DDBJ databases">
        <authorList>
            <person name="Zhang T."/>
        </authorList>
    </citation>
    <scope>NUCLEOTIDE SEQUENCE</scope>
    <source>
        <strain evidence="1">HKST-UBA01</strain>
    </source>
</reference>
<comment type="caution">
    <text evidence="1">The sequence shown here is derived from an EMBL/GenBank/DDBJ whole genome shotgun (WGS) entry which is preliminary data.</text>
</comment>
<sequence>MKAKHLFILLDTFTQDEEVIGSGLGLATKYSGSCYTVSRVWLNPEAQKITQVVSETTNSGKSSDQFPNRVGIYIITHMNIVFQLSGGVGHIASLICDYLDSRSDLGIDCSQLDKLVLMSCVGSDGLKEKFTDPETLKEMNKHAQKQDRYYLEYQKAMQPWDSKRQEYLDGLTKSYEKSPDDFVGSALTGPGATMVQLACALDRRGAHPKIAAWDSGIYGRNDGKKSIRNDPMNPILRHQRLINKVMIQFSRPSSSSGGSIRQLGLQEWSDKPLNLPK</sequence>
<accession>A0A956LWS2</accession>
<proteinExistence type="predicted"/>
<dbReference type="AlphaFoldDB" id="A0A956LWS2"/>
<evidence type="ECO:0000313" key="1">
    <source>
        <dbReference type="EMBL" id="MCA9726798.1"/>
    </source>
</evidence>
<protein>
    <submittedName>
        <fullName evidence="1">Uncharacterized protein</fullName>
    </submittedName>
</protein>
<dbReference type="Proteomes" id="UP000697710">
    <property type="component" value="Unassembled WGS sequence"/>
</dbReference>
<gene>
    <name evidence="1" type="ORF">KC729_03880</name>
</gene>
<dbReference type="EMBL" id="JAGQHR010000069">
    <property type="protein sequence ID" value="MCA9726798.1"/>
    <property type="molecule type" value="Genomic_DNA"/>
</dbReference>
<name>A0A956LWS2_UNCEI</name>